<dbReference type="PRINTS" id="PR00480">
    <property type="entry name" value="ASTACIN"/>
</dbReference>
<dbReference type="EC" id="3.4.24.-" evidence="2"/>
<dbReference type="Pfam" id="PF01400">
    <property type="entry name" value="Astacin"/>
    <property type="match status" value="1"/>
</dbReference>
<proteinExistence type="predicted"/>
<dbReference type="PANTHER" id="PTHR10127">
    <property type="entry name" value="DISCOIDIN, CUB, EGF, LAMININ , AND ZINC METALLOPROTEASE DOMAIN CONTAINING"/>
    <property type="match status" value="1"/>
</dbReference>
<evidence type="ECO:0000256" key="2">
    <source>
        <dbReference type="RuleBase" id="RU361183"/>
    </source>
</evidence>
<keyword evidence="2" id="KW-0732">Signal</keyword>
<organism evidence="4 5">
    <name type="scientific">Gekko japonicus</name>
    <name type="common">Schlegel's Japanese gecko</name>
    <dbReference type="NCBI Taxonomy" id="146911"/>
    <lineage>
        <taxon>Eukaryota</taxon>
        <taxon>Metazoa</taxon>
        <taxon>Chordata</taxon>
        <taxon>Craniata</taxon>
        <taxon>Vertebrata</taxon>
        <taxon>Euteleostomi</taxon>
        <taxon>Lepidosauria</taxon>
        <taxon>Squamata</taxon>
        <taxon>Bifurcata</taxon>
        <taxon>Gekkota</taxon>
        <taxon>Gekkonidae</taxon>
        <taxon>Gekkoninae</taxon>
        <taxon>Gekko</taxon>
    </lineage>
</organism>
<dbReference type="SMART" id="SM00235">
    <property type="entry name" value="ZnMc"/>
    <property type="match status" value="1"/>
</dbReference>
<evidence type="ECO:0000256" key="1">
    <source>
        <dbReference type="PROSITE-ProRule" id="PRU01211"/>
    </source>
</evidence>
<dbReference type="PROSITE" id="PS51864">
    <property type="entry name" value="ASTACIN"/>
    <property type="match status" value="1"/>
</dbReference>
<evidence type="ECO:0000313" key="4">
    <source>
        <dbReference type="Proteomes" id="UP000694871"/>
    </source>
</evidence>
<comment type="caution">
    <text evidence="1">Lacks conserved residue(s) required for the propagation of feature annotation.</text>
</comment>
<keyword evidence="1 2" id="KW-0479">Metal-binding</keyword>
<dbReference type="Gene3D" id="3.40.390.10">
    <property type="entry name" value="Collagenase (Catalytic Domain)"/>
    <property type="match status" value="1"/>
</dbReference>
<sequence>HTLNLIFVVGVTVDWITATAIPWSDHHVLKARVNMPPEDIAYALDEGQPRRGIPEINAATGRKFFQGDIILPPQKNALRNASYRWNLPIPYIMGSTLDLNTKGVILQAFEMFRLKSCIDFKPYEGEKSYLQFEKLDGCWSFVGDFKTGQNVSIGPRCEYKDTVEHEVLHALGFYHEQSRSDRDDYVNIWWNEVIEGQTHNFNKYDDTFITDLNTPYDYESVMHYGPYSFNKNSSIPTITAKIPAFNDIIGQSQDMSRIDLQRLNQMYSC</sequence>
<dbReference type="GeneID" id="107121489"/>
<evidence type="ECO:0000313" key="5">
    <source>
        <dbReference type="RefSeq" id="XP_015279884.1"/>
    </source>
</evidence>
<evidence type="ECO:0000259" key="3">
    <source>
        <dbReference type="PROSITE" id="PS51864"/>
    </source>
</evidence>
<feature type="non-terminal residue" evidence="5">
    <location>
        <position position="1"/>
    </location>
</feature>
<gene>
    <name evidence="5" type="primary">LOC107121489</name>
</gene>
<accession>A0ABM1L1P7</accession>
<name>A0ABM1L1P7_GEKJA</name>
<keyword evidence="1 2" id="KW-0862">Zinc</keyword>
<keyword evidence="1 2" id="KW-0378">Hydrolase</keyword>
<feature type="domain" description="Peptidase M12A" evidence="3">
    <location>
        <begin position="76"/>
        <end position="269"/>
    </location>
</feature>
<feature type="signal peptide" evidence="2">
    <location>
        <begin position="1"/>
        <end position="20"/>
    </location>
</feature>
<dbReference type="Proteomes" id="UP000694871">
    <property type="component" value="Unplaced"/>
</dbReference>
<dbReference type="SUPFAM" id="SSF55486">
    <property type="entry name" value="Metalloproteases ('zincins'), catalytic domain"/>
    <property type="match status" value="1"/>
</dbReference>
<dbReference type="InterPro" id="IPR006026">
    <property type="entry name" value="Peptidase_Metallo"/>
</dbReference>
<dbReference type="InterPro" id="IPR024079">
    <property type="entry name" value="MetalloPept_cat_dom_sf"/>
</dbReference>
<feature type="binding site" evidence="1">
    <location>
        <position position="165"/>
    </location>
    <ligand>
        <name>Zn(2+)</name>
        <dbReference type="ChEBI" id="CHEBI:29105"/>
        <note>catalytic</note>
    </ligand>
</feature>
<dbReference type="PANTHER" id="PTHR10127:SF824">
    <property type="entry name" value="MEPRIN A SUBUNIT ALPHA"/>
    <property type="match status" value="1"/>
</dbReference>
<feature type="active site" evidence="1">
    <location>
        <position position="166"/>
    </location>
</feature>
<keyword evidence="1 2" id="KW-0482">Metalloprotease</keyword>
<reference evidence="5" key="1">
    <citation type="submission" date="2025-08" db="UniProtKB">
        <authorList>
            <consortium name="RefSeq"/>
        </authorList>
    </citation>
    <scope>IDENTIFICATION</scope>
</reference>
<comment type="cofactor">
    <cofactor evidence="1 2">
        <name>Zn(2+)</name>
        <dbReference type="ChEBI" id="CHEBI:29105"/>
    </cofactor>
    <text evidence="1 2">Binds 1 zinc ion per subunit.</text>
</comment>
<protein>
    <recommendedName>
        <fullName evidence="2">Metalloendopeptidase</fullName>
        <ecNumber evidence="2">3.4.24.-</ecNumber>
    </recommendedName>
</protein>
<feature type="non-terminal residue" evidence="5">
    <location>
        <position position="269"/>
    </location>
</feature>
<feature type="binding site" evidence="1">
    <location>
        <position position="169"/>
    </location>
    <ligand>
        <name>Zn(2+)</name>
        <dbReference type="ChEBI" id="CHEBI:29105"/>
        <note>catalytic</note>
    </ligand>
</feature>
<dbReference type="InterPro" id="IPR001506">
    <property type="entry name" value="Peptidase_M12A"/>
</dbReference>
<keyword evidence="1 2" id="KW-0645">Protease</keyword>
<dbReference type="RefSeq" id="XP_015279884.1">
    <property type="nucleotide sequence ID" value="XM_015424398.1"/>
</dbReference>
<feature type="binding site" evidence="1">
    <location>
        <position position="175"/>
    </location>
    <ligand>
        <name>Zn(2+)</name>
        <dbReference type="ChEBI" id="CHEBI:29105"/>
        <note>catalytic</note>
    </ligand>
</feature>
<feature type="chain" id="PRO_5044955352" description="Metalloendopeptidase" evidence="2">
    <location>
        <begin position="21"/>
        <end position="269"/>
    </location>
</feature>
<keyword evidence="4" id="KW-1185">Reference proteome</keyword>